<proteinExistence type="inferred from homology"/>
<feature type="transmembrane region" description="Helical" evidence="7">
    <location>
        <begin position="91"/>
        <end position="112"/>
    </location>
</feature>
<comment type="caution">
    <text evidence="9">The sequence shown here is derived from an EMBL/GenBank/DDBJ whole genome shotgun (WGS) entry which is preliminary data.</text>
</comment>
<evidence type="ECO:0000256" key="2">
    <source>
        <dbReference type="ARBA" id="ARBA00022448"/>
    </source>
</evidence>
<dbReference type="InterPro" id="IPR000515">
    <property type="entry name" value="MetI-like"/>
</dbReference>
<feature type="transmembrane region" description="Helical" evidence="7">
    <location>
        <begin position="177"/>
        <end position="199"/>
    </location>
</feature>
<keyword evidence="5 7" id="KW-1133">Transmembrane helix</keyword>
<name>A0A9D1TDX4_9FIRM</name>
<reference evidence="9" key="1">
    <citation type="submission" date="2020-10" db="EMBL/GenBank/DDBJ databases">
        <authorList>
            <person name="Gilroy R."/>
        </authorList>
    </citation>
    <scope>NUCLEOTIDE SEQUENCE</scope>
    <source>
        <strain evidence="9">CHK183-6373</strain>
    </source>
</reference>
<sequence>MVKANPSIYNKHSLGTRLARDFKMNKYKYLLILPVLVYLALFAYKPMYGLIIAFKNYRTTRGIFGSDWVGVLWFETFFTDPYFWRLLRNTFLLSALSIVFGFPAPILLALMLNEVTNTKFKRTVQTITYMPYFISLVVTCSLIKIYCQENGLFSDIAEFFGGTRQNLMINPGAFRSIYVISGIWQSIGWNSIIYLAALSGIDQEQYEAARIDGANRLQQIAHITIPGILPTIMILFVLRMGSILNVGYEKVLLLYTANTYEVADVFSTYTYRMGLEKQQYSLSTAVGLFNTAVNIVFLLLTNWFSRKTTESGLF</sequence>
<feature type="transmembrane region" description="Helical" evidence="7">
    <location>
        <begin position="124"/>
        <end position="146"/>
    </location>
</feature>
<keyword evidence="3" id="KW-1003">Cell membrane</keyword>
<gene>
    <name evidence="9" type="ORF">IAA64_13900</name>
</gene>
<dbReference type="PANTHER" id="PTHR43227:SF11">
    <property type="entry name" value="BLL4140 PROTEIN"/>
    <property type="match status" value="1"/>
</dbReference>
<evidence type="ECO:0000256" key="3">
    <source>
        <dbReference type="ARBA" id="ARBA00022475"/>
    </source>
</evidence>
<dbReference type="CDD" id="cd06261">
    <property type="entry name" value="TM_PBP2"/>
    <property type="match status" value="1"/>
</dbReference>
<dbReference type="AlphaFoldDB" id="A0A9D1TDX4"/>
<comment type="subcellular location">
    <subcellularLocation>
        <location evidence="1 7">Cell membrane</location>
        <topology evidence="1 7">Multi-pass membrane protein</topology>
    </subcellularLocation>
</comment>
<evidence type="ECO:0000313" key="9">
    <source>
        <dbReference type="EMBL" id="HIV29050.1"/>
    </source>
</evidence>
<dbReference type="EMBL" id="DVOT01000246">
    <property type="protein sequence ID" value="HIV29050.1"/>
    <property type="molecule type" value="Genomic_DNA"/>
</dbReference>
<evidence type="ECO:0000259" key="8">
    <source>
        <dbReference type="PROSITE" id="PS50928"/>
    </source>
</evidence>
<dbReference type="Pfam" id="PF00528">
    <property type="entry name" value="BPD_transp_1"/>
    <property type="match status" value="1"/>
</dbReference>
<evidence type="ECO:0000256" key="4">
    <source>
        <dbReference type="ARBA" id="ARBA00022692"/>
    </source>
</evidence>
<keyword evidence="6 7" id="KW-0472">Membrane</keyword>
<evidence type="ECO:0000256" key="7">
    <source>
        <dbReference type="RuleBase" id="RU363032"/>
    </source>
</evidence>
<dbReference type="GO" id="GO:0055085">
    <property type="term" value="P:transmembrane transport"/>
    <property type="evidence" value="ECO:0007669"/>
    <property type="project" value="InterPro"/>
</dbReference>
<dbReference type="SUPFAM" id="SSF161098">
    <property type="entry name" value="MetI-like"/>
    <property type="match status" value="1"/>
</dbReference>
<accession>A0A9D1TDX4</accession>
<feature type="transmembrane region" description="Helical" evidence="7">
    <location>
        <begin position="280"/>
        <end position="300"/>
    </location>
</feature>
<dbReference type="Proteomes" id="UP000886884">
    <property type="component" value="Unassembled WGS sequence"/>
</dbReference>
<dbReference type="PANTHER" id="PTHR43227">
    <property type="entry name" value="BLL4140 PROTEIN"/>
    <property type="match status" value="1"/>
</dbReference>
<feature type="transmembrane region" description="Helical" evidence="7">
    <location>
        <begin position="27"/>
        <end position="44"/>
    </location>
</feature>
<keyword evidence="2 7" id="KW-0813">Transport</keyword>
<evidence type="ECO:0000256" key="1">
    <source>
        <dbReference type="ARBA" id="ARBA00004651"/>
    </source>
</evidence>
<dbReference type="InterPro" id="IPR035906">
    <property type="entry name" value="MetI-like_sf"/>
</dbReference>
<dbReference type="Gene3D" id="1.10.3720.10">
    <property type="entry name" value="MetI-like"/>
    <property type="match status" value="1"/>
</dbReference>
<evidence type="ECO:0000256" key="5">
    <source>
        <dbReference type="ARBA" id="ARBA00022989"/>
    </source>
</evidence>
<evidence type="ECO:0000256" key="6">
    <source>
        <dbReference type="ARBA" id="ARBA00023136"/>
    </source>
</evidence>
<dbReference type="InterPro" id="IPR050809">
    <property type="entry name" value="UgpAE/MalFG_permease"/>
</dbReference>
<keyword evidence="4 7" id="KW-0812">Transmembrane</keyword>
<comment type="similarity">
    <text evidence="7">Belongs to the binding-protein-dependent transport system permease family.</text>
</comment>
<feature type="domain" description="ABC transmembrane type-1" evidence="8">
    <location>
        <begin position="87"/>
        <end position="301"/>
    </location>
</feature>
<dbReference type="PROSITE" id="PS50928">
    <property type="entry name" value="ABC_TM1"/>
    <property type="match status" value="1"/>
</dbReference>
<feature type="transmembrane region" description="Helical" evidence="7">
    <location>
        <begin position="220"/>
        <end position="238"/>
    </location>
</feature>
<reference evidence="9" key="2">
    <citation type="journal article" date="2021" name="PeerJ">
        <title>Extensive microbial diversity within the chicken gut microbiome revealed by metagenomics and culture.</title>
        <authorList>
            <person name="Gilroy R."/>
            <person name="Ravi A."/>
            <person name="Getino M."/>
            <person name="Pursley I."/>
            <person name="Horton D.L."/>
            <person name="Alikhan N.F."/>
            <person name="Baker D."/>
            <person name="Gharbi K."/>
            <person name="Hall N."/>
            <person name="Watson M."/>
            <person name="Adriaenssens E.M."/>
            <person name="Foster-Nyarko E."/>
            <person name="Jarju S."/>
            <person name="Secka A."/>
            <person name="Antonio M."/>
            <person name="Oren A."/>
            <person name="Chaudhuri R.R."/>
            <person name="La Ragione R."/>
            <person name="Hildebrand F."/>
            <person name="Pallen M.J."/>
        </authorList>
    </citation>
    <scope>NUCLEOTIDE SEQUENCE</scope>
    <source>
        <strain evidence="9">CHK183-6373</strain>
    </source>
</reference>
<organism evidence="9 10">
    <name type="scientific">Candidatus Ornithocaccomicrobium faecavium</name>
    <dbReference type="NCBI Taxonomy" id="2840890"/>
    <lineage>
        <taxon>Bacteria</taxon>
        <taxon>Bacillati</taxon>
        <taxon>Bacillota</taxon>
        <taxon>Clostridia</taxon>
        <taxon>Candidatus Ornithocaccomicrobium</taxon>
    </lineage>
</organism>
<dbReference type="GO" id="GO:0005886">
    <property type="term" value="C:plasma membrane"/>
    <property type="evidence" value="ECO:0007669"/>
    <property type="project" value="UniProtKB-SubCell"/>
</dbReference>
<evidence type="ECO:0000313" key="10">
    <source>
        <dbReference type="Proteomes" id="UP000886884"/>
    </source>
</evidence>
<protein>
    <submittedName>
        <fullName evidence="9">Sugar ABC transporter permease</fullName>
    </submittedName>
</protein>